<gene>
    <name evidence="2" type="ORF">P5G51_008275</name>
</gene>
<reference evidence="2 3" key="1">
    <citation type="submission" date="2023-10" db="EMBL/GenBank/DDBJ databases">
        <title>179-bfca-hs.</title>
        <authorList>
            <person name="Miliotis G."/>
            <person name="Sengupta P."/>
            <person name="Hameed A."/>
            <person name="Chuvochina M."/>
            <person name="Mcdonagh F."/>
            <person name="Simpson A.C."/>
            <person name="Singh N.K."/>
            <person name="Rekha P.D."/>
            <person name="Raman K."/>
            <person name="Hugenholtz P."/>
            <person name="Venkateswaran K."/>
        </authorList>
    </citation>
    <scope>NUCLEOTIDE SEQUENCE [LARGE SCALE GENOMIC DNA]</scope>
    <source>
        <strain evidence="2 3">179-BFC-A-HS</strain>
    </source>
</reference>
<evidence type="ECO:0000313" key="2">
    <source>
        <dbReference type="EMBL" id="MDY0405396.1"/>
    </source>
</evidence>
<comment type="caution">
    <text evidence="2">The sequence shown here is derived from an EMBL/GenBank/DDBJ whole genome shotgun (WGS) entry which is preliminary data.</text>
</comment>
<dbReference type="Proteomes" id="UP001228376">
    <property type="component" value="Unassembled WGS sequence"/>
</dbReference>
<organism evidence="2 3">
    <name type="scientific">Tigheibacillus jepli</name>
    <dbReference type="NCBI Taxonomy" id="3035914"/>
    <lineage>
        <taxon>Bacteria</taxon>
        <taxon>Bacillati</taxon>
        <taxon>Bacillota</taxon>
        <taxon>Bacilli</taxon>
        <taxon>Bacillales</taxon>
        <taxon>Bacillaceae</taxon>
        <taxon>Tigheibacillus</taxon>
    </lineage>
</organism>
<name>A0ABU5CGE7_9BACI</name>
<protein>
    <submittedName>
        <fullName evidence="2">Transposase</fullName>
    </submittedName>
</protein>
<dbReference type="Pfam" id="PF01609">
    <property type="entry name" value="DDE_Tnp_1"/>
    <property type="match status" value="1"/>
</dbReference>
<sequence length="144" mass="17158">MDEEAIQKEAWYDGFYGVCTNLESDPLELIRINQQRWEIEERFRMMKSELKSWPVYVRNDDRVEAHFLTCFLALLIYCIVEQKLGEAFACPTIIQKLRNMEVMEVSGEGYVPIYERDELTDKLHEVFGFRTDYEIVPTKDMKKV</sequence>
<keyword evidence="3" id="KW-1185">Reference proteome</keyword>
<feature type="domain" description="Transposase IS4-like" evidence="1">
    <location>
        <begin position="22"/>
        <end position="75"/>
    </location>
</feature>
<dbReference type="InterPro" id="IPR002559">
    <property type="entry name" value="Transposase_11"/>
</dbReference>
<dbReference type="InterPro" id="IPR012337">
    <property type="entry name" value="RNaseH-like_sf"/>
</dbReference>
<dbReference type="EMBL" id="JAROCA020000001">
    <property type="protein sequence ID" value="MDY0405396.1"/>
    <property type="molecule type" value="Genomic_DNA"/>
</dbReference>
<evidence type="ECO:0000313" key="3">
    <source>
        <dbReference type="Proteomes" id="UP001228376"/>
    </source>
</evidence>
<dbReference type="SUPFAM" id="SSF53098">
    <property type="entry name" value="Ribonuclease H-like"/>
    <property type="match status" value="1"/>
</dbReference>
<proteinExistence type="predicted"/>
<accession>A0ABU5CGE7</accession>
<dbReference type="RefSeq" id="WP_306065315.1">
    <property type="nucleotide sequence ID" value="NZ_JAROCA020000001.1"/>
</dbReference>
<evidence type="ECO:0000259" key="1">
    <source>
        <dbReference type="Pfam" id="PF01609"/>
    </source>
</evidence>